<dbReference type="PROSITE" id="PS50172">
    <property type="entry name" value="BRCT"/>
    <property type="match status" value="1"/>
</dbReference>
<protein>
    <recommendedName>
        <fullName evidence="1">BRCT domain-containing protein</fullName>
    </recommendedName>
</protein>
<feature type="domain" description="BRCT" evidence="1">
    <location>
        <begin position="1"/>
        <end position="71"/>
    </location>
</feature>
<evidence type="ECO:0000313" key="2">
    <source>
        <dbReference type="EMBL" id="JAD45707.1"/>
    </source>
</evidence>
<reference evidence="2" key="1">
    <citation type="submission" date="2014-09" db="EMBL/GenBank/DDBJ databases">
        <authorList>
            <person name="Magalhaes I.L.F."/>
            <person name="Oliveira U."/>
            <person name="Santos F.R."/>
            <person name="Vidigal T.H.D.A."/>
            <person name="Brescovit A.D."/>
            <person name="Santos A.J."/>
        </authorList>
    </citation>
    <scope>NUCLEOTIDE SEQUENCE</scope>
    <source>
        <tissue evidence="2">Shoot tissue taken approximately 20 cm above the soil surface</tissue>
    </source>
</reference>
<name>A0A0A9AF55_ARUDO</name>
<dbReference type="AlphaFoldDB" id="A0A0A9AF55"/>
<dbReference type="InterPro" id="IPR001357">
    <property type="entry name" value="BRCT_dom"/>
</dbReference>
<dbReference type="InterPro" id="IPR036420">
    <property type="entry name" value="BRCT_dom_sf"/>
</dbReference>
<organism evidence="2">
    <name type="scientific">Arundo donax</name>
    <name type="common">Giant reed</name>
    <name type="synonym">Donax arundinaceus</name>
    <dbReference type="NCBI Taxonomy" id="35708"/>
    <lineage>
        <taxon>Eukaryota</taxon>
        <taxon>Viridiplantae</taxon>
        <taxon>Streptophyta</taxon>
        <taxon>Embryophyta</taxon>
        <taxon>Tracheophyta</taxon>
        <taxon>Spermatophyta</taxon>
        <taxon>Magnoliopsida</taxon>
        <taxon>Liliopsida</taxon>
        <taxon>Poales</taxon>
        <taxon>Poaceae</taxon>
        <taxon>PACMAD clade</taxon>
        <taxon>Arundinoideae</taxon>
        <taxon>Arundineae</taxon>
        <taxon>Arundo</taxon>
    </lineage>
</organism>
<proteinExistence type="predicted"/>
<dbReference type="Gene3D" id="3.40.50.10190">
    <property type="entry name" value="BRCT domain"/>
    <property type="match status" value="1"/>
</dbReference>
<dbReference type="SUPFAM" id="SSF52113">
    <property type="entry name" value="BRCT domain"/>
    <property type="match status" value="1"/>
</dbReference>
<sequence length="188" mass="21672">MFLSSFAFFFGSILFKQLYKMIIDRGGLVLSLTRHDMCTHVCVEGETSNIMNKIITSDWIKECCERNKKLDLIAPSERAKLLSVSSNGKNVRRMLGFFEEEDNELHMKLHDLIFCSSDFSNRINLRQYVEQLKDLVLSLITPGGEGYNHKSVVTAIEVKVLLKEIYILLKTLHELGYCLRGRSTWRTS</sequence>
<evidence type="ECO:0000259" key="1">
    <source>
        <dbReference type="PROSITE" id="PS50172"/>
    </source>
</evidence>
<accession>A0A0A9AF55</accession>
<reference evidence="2" key="2">
    <citation type="journal article" date="2015" name="Data Brief">
        <title>Shoot transcriptome of the giant reed, Arundo donax.</title>
        <authorList>
            <person name="Barrero R.A."/>
            <person name="Guerrero F.D."/>
            <person name="Moolhuijzen P."/>
            <person name="Goolsby J.A."/>
            <person name="Tidwell J."/>
            <person name="Bellgard S.E."/>
            <person name="Bellgard M.I."/>
        </authorList>
    </citation>
    <scope>NUCLEOTIDE SEQUENCE</scope>
    <source>
        <tissue evidence="2">Shoot tissue taken approximately 20 cm above the soil surface</tissue>
    </source>
</reference>
<dbReference type="EMBL" id="GBRH01252188">
    <property type="protein sequence ID" value="JAD45707.1"/>
    <property type="molecule type" value="Transcribed_RNA"/>
</dbReference>